<dbReference type="PROSITE" id="PS00028">
    <property type="entry name" value="ZINC_FINGER_C2H2_1"/>
    <property type="match status" value="1"/>
</dbReference>
<dbReference type="InterPro" id="IPR013087">
    <property type="entry name" value="Znf_C2H2_type"/>
</dbReference>
<accession>A0A851VP40</accession>
<feature type="non-terminal residue" evidence="9">
    <location>
        <position position="55"/>
    </location>
</feature>
<dbReference type="SUPFAM" id="SSF57667">
    <property type="entry name" value="beta-beta-alpha zinc fingers"/>
    <property type="match status" value="1"/>
</dbReference>
<keyword evidence="4 7" id="KW-0863">Zinc-finger</keyword>
<dbReference type="SMART" id="SM00355">
    <property type="entry name" value="ZnF_C2H2"/>
    <property type="match status" value="1"/>
</dbReference>
<keyword evidence="2" id="KW-0479">Metal-binding</keyword>
<comment type="subcellular location">
    <subcellularLocation>
        <location evidence="1">Nucleus</location>
    </subcellularLocation>
</comment>
<dbReference type="PANTHER" id="PTHR23226:SF416">
    <property type="entry name" value="FI01424P"/>
    <property type="match status" value="1"/>
</dbReference>
<keyword evidence="5" id="KW-0862">Zinc</keyword>
<comment type="caution">
    <text evidence="9">The sequence shown here is derived from an EMBL/GenBank/DDBJ whole genome shotgun (WGS) entry which is preliminary data.</text>
</comment>
<dbReference type="PROSITE" id="PS50157">
    <property type="entry name" value="ZINC_FINGER_C2H2_2"/>
    <property type="match status" value="1"/>
</dbReference>
<dbReference type="OrthoDB" id="654211at2759"/>
<feature type="non-terminal residue" evidence="9">
    <location>
        <position position="1"/>
    </location>
</feature>
<feature type="domain" description="C2H2-type" evidence="8">
    <location>
        <begin position="17"/>
        <end position="44"/>
    </location>
</feature>
<name>A0A851VP40_9PASS</name>
<sequence length="55" mass="6528">SSNLLLHERIHTEERPFRCPDCRKGFKRNSTLTAHRRIHTGKRPYEFPECGKSFS</sequence>
<dbReference type="GO" id="GO:0000981">
    <property type="term" value="F:DNA-binding transcription factor activity, RNA polymerase II-specific"/>
    <property type="evidence" value="ECO:0007669"/>
    <property type="project" value="TreeGrafter"/>
</dbReference>
<keyword evidence="3" id="KW-0677">Repeat</keyword>
<dbReference type="Pfam" id="PF00096">
    <property type="entry name" value="zf-C2H2"/>
    <property type="match status" value="1"/>
</dbReference>
<evidence type="ECO:0000256" key="7">
    <source>
        <dbReference type="PROSITE-ProRule" id="PRU00042"/>
    </source>
</evidence>
<dbReference type="GO" id="GO:0000978">
    <property type="term" value="F:RNA polymerase II cis-regulatory region sequence-specific DNA binding"/>
    <property type="evidence" value="ECO:0007669"/>
    <property type="project" value="TreeGrafter"/>
</dbReference>
<dbReference type="FunFam" id="3.30.160.60:FF:002343">
    <property type="entry name" value="Zinc finger protein 33A"/>
    <property type="match status" value="1"/>
</dbReference>
<dbReference type="AlphaFoldDB" id="A0A851VP40"/>
<dbReference type="PANTHER" id="PTHR23226">
    <property type="entry name" value="ZINC FINGER AND SCAN DOMAIN-CONTAINING"/>
    <property type="match status" value="1"/>
</dbReference>
<organism evidence="9 10">
    <name type="scientific">Copsychus sechellarum</name>
    <dbReference type="NCBI Taxonomy" id="797021"/>
    <lineage>
        <taxon>Eukaryota</taxon>
        <taxon>Metazoa</taxon>
        <taxon>Chordata</taxon>
        <taxon>Craniata</taxon>
        <taxon>Vertebrata</taxon>
        <taxon>Euteleostomi</taxon>
        <taxon>Archelosauria</taxon>
        <taxon>Archosauria</taxon>
        <taxon>Dinosauria</taxon>
        <taxon>Saurischia</taxon>
        <taxon>Theropoda</taxon>
        <taxon>Coelurosauria</taxon>
        <taxon>Aves</taxon>
        <taxon>Neognathae</taxon>
        <taxon>Neoaves</taxon>
        <taxon>Telluraves</taxon>
        <taxon>Australaves</taxon>
        <taxon>Passeriformes</taxon>
        <taxon>Muscicapidae</taxon>
        <taxon>Copsychus</taxon>
    </lineage>
</organism>
<reference evidence="9" key="1">
    <citation type="submission" date="2019-09" db="EMBL/GenBank/DDBJ databases">
        <title>Bird 10,000 Genomes (B10K) Project - Family phase.</title>
        <authorList>
            <person name="Zhang G."/>
        </authorList>
    </citation>
    <scope>NUCLEOTIDE SEQUENCE</scope>
    <source>
        <strain evidence="9">OUT-0061</strain>
        <tissue evidence="9">Blood</tissue>
    </source>
</reference>
<proteinExistence type="predicted"/>
<dbReference type="GO" id="GO:0005634">
    <property type="term" value="C:nucleus"/>
    <property type="evidence" value="ECO:0007669"/>
    <property type="project" value="UniProtKB-SubCell"/>
</dbReference>
<evidence type="ECO:0000256" key="2">
    <source>
        <dbReference type="ARBA" id="ARBA00022723"/>
    </source>
</evidence>
<gene>
    <name evidence="9" type="primary">Znf112</name>
    <name evidence="9" type="ORF">COPSEC_R15706</name>
</gene>
<evidence type="ECO:0000256" key="5">
    <source>
        <dbReference type="ARBA" id="ARBA00022833"/>
    </source>
</evidence>
<evidence type="ECO:0000256" key="6">
    <source>
        <dbReference type="ARBA" id="ARBA00023242"/>
    </source>
</evidence>
<dbReference type="Gene3D" id="3.30.160.60">
    <property type="entry name" value="Classic Zinc Finger"/>
    <property type="match status" value="2"/>
</dbReference>
<dbReference type="EMBL" id="WBNE01000069">
    <property type="protein sequence ID" value="NXD40000.1"/>
    <property type="molecule type" value="Genomic_DNA"/>
</dbReference>
<evidence type="ECO:0000256" key="3">
    <source>
        <dbReference type="ARBA" id="ARBA00022737"/>
    </source>
</evidence>
<protein>
    <submittedName>
        <fullName evidence="9">ZN112 protein</fullName>
    </submittedName>
</protein>
<evidence type="ECO:0000313" key="10">
    <source>
        <dbReference type="Proteomes" id="UP000659062"/>
    </source>
</evidence>
<evidence type="ECO:0000313" key="9">
    <source>
        <dbReference type="EMBL" id="NXD40000.1"/>
    </source>
</evidence>
<dbReference type="InterPro" id="IPR036236">
    <property type="entry name" value="Znf_C2H2_sf"/>
</dbReference>
<evidence type="ECO:0000256" key="4">
    <source>
        <dbReference type="ARBA" id="ARBA00022771"/>
    </source>
</evidence>
<evidence type="ECO:0000259" key="8">
    <source>
        <dbReference type="PROSITE" id="PS50157"/>
    </source>
</evidence>
<evidence type="ECO:0000256" key="1">
    <source>
        <dbReference type="ARBA" id="ARBA00004123"/>
    </source>
</evidence>
<keyword evidence="10" id="KW-1185">Reference proteome</keyword>
<keyword evidence="6" id="KW-0539">Nucleus</keyword>
<dbReference type="Proteomes" id="UP000659062">
    <property type="component" value="Unassembled WGS sequence"/>
</dbReference>
<dbReference type="GO" id="GO:0008270">
    <property type="term" value="F:zinc ion binding"/>
    <property type="evidence" value="ECO:0007669"/>
    <property type="project" value="UniProtKB-KW"/>
</dbReference>